<evidence type="ECO:0000313" key="3">
    <source>
        <dbReference type="Proteomes" id="UP000836841"/>
    </source>
</evidence>
<accession>A0AAU9SL92</accession>
<evidence type="ECO:0000256" key="1">
    <source>
        <dbReference type="SAM" id="MobiDB-lite"/>
    </source>
</evidence>
<name>A0AAU9SL92_THLAR</name>
<dbReference type="EMBL" id="OU466862">
    <property type="protein sequence ID" value="CAH2069063.1"/>
    <property type="molecule type" value="Genomic_DNA"/>
</dbReference>
<reference evidence="2 3" key="1">
    <citation type="submission" date="2022-03" db="EMBL/GenBank/DDBJ databases">
        <authorList>
            <person name="Nunn A."/>
            <person name="Chopra R."/>
            <person name="Nunn A."/>
            <person name="Contreras Garrido A."/>
        </authorList>
    </citation>
    <scope>NUCLEOTIDE SEQUENCE [LARGE SCALE GENOMIC DNA]</scope>
</reference>
<gene>
    <name evidence="2" type="ORF">TAV2_LOCUS18860</name>
</gene>
<keyword evidence="3" id="KW-1185">Reference proteome</keyword>
<evidence type="ECO:0000313" key="2">
    <source>
        <dbReference type="EMBL" id="CAH2069063.1"/>
    </source>
</evidence>
<feature type="region of interest" description="Disordered" evidence="1">
    <location>
        <begin position="109"/>
        <end position="197"/>
    </location>
</feature>
<organism evidence="2 3">
    <name type="scientific">Thlaspi arvense</name>
    <name type="common">Field penny-cress</name>
    <dbReference type="NCBI Taxonomy" id="13288"/>
    <lineage>
        <taxon>Eukaryota</taxon>
        <taxon>Viridiplantae</taxon>
        <taxon>Streptophyta</taxon>
        <taxon>Embryophyta</taxon>
        <taxon>Tracheophyta</taxon>
        <taxon>Spermatophyta</taxon>
        <taxon>Magnoliopsida</taxon>
        <taxon>eudicotyledons</taxon>
        <taxon>Gunneridae</taxon>
        <taxon>Pentapetalae</taxon>
        <taxon>rosids</taxon>
        <taxon>malvids</taxon>
        <taxon>Brassicales</taxon>
        <taxon>Brassicaceae</taxon>
        <taxon>Thlaspideae</taxon>
        <taxon>Thlaspi</taxon>
    </lineage>
</organism>
<feature type="compositionally biased region" description="Basic and acidic residues" evidence="1">
    <location>
        <begin position="122"/>
        <end position="132"/>
    </location>
</feature>
<proteinExistence type="predicted"/>
<dbReference type="AlphaFoldDB" id="A0AAU9SL92"/>
<dbReference type="Proteomes" id="UP000836841">
    <property type="component" value="Chromosome 6"/>
</dbReference>
<protein>
    <submittedName>
        <fullName evidence="2">Uncharacterized protein</fullName>
    </submittedName>
</protein>
<feature type="compositionally biased region" description="Polar residues" evidence="1">
    <location>
        <begin position="141"/>
        <end position="165"/>
    </location>
</feature>
<sequence length="197" mass="21064">MSQRVPSCHIDDTPAATVRSTKAADIPMLDYEVAELTWENGQLGLHGLGPPRVPAPSKYSTGAGGTLESIVDQATRFPNPNPKPKPTDELVPWFHHRSSGGMDALVPEQQSQPGTHVGSCSDGHHMAGEKRARVAAPEWSASGSQRLTMDTYGFTSTSLDDNSSDGGKPCTKATTIDDHDSVCHSRPQAIPYFTPSN</sequence>